<accession>A0A9N8H525</accession>
<proteinExistence type="predicted"/>
<gene>
    <name evidence="2" type="ORF">SEMRO_76_G041520.1</name>
</gene>
<protein>
    <submittedName>
        <fullName evidence="2">Uncharacterized protein</fullName>
    </submittedName>
</protein>
<dbReference type="Proteomes" id="UP001153069">
    <property type="component" value="Unassembled WGS sequence"/>
</dbReference>
<sequence>MIKDEEDQELEILMPKKERDNMRGSDNKLSLAWVVAALVMALQVFLLGRNSKGGSVSSSSSNAAQFLTEYDLIRAHSTLNPSFHTNNPTPMEFETAMKATGITKEEYAACNSSIHLDPDRKICAKTGKGRCYKPATGDGDGPVEIKCPPQQGSRWLPDCYQYNASNPQTRDIICYVIIPCVESVSQWAAHSLQLSDRSGWSWYWSGENAGWFGGPDAQNPVFTADSTASGFRLATNLTSPYKPEAELCLKKAALKALSRNGWELASPGEAFKEENWTVVKKTPIK</sequence>
<keyword evidence="1" id="KW-0812">Transmembrane</keyword>
<feature type="transmembrane region" description="Helical" evidence="1">
    <location>
        <begin position="30"/>
        <end position="48"/>
    </location>
</feature>
<evidence type="ECO:0000256" key="1">
    <source>
        <dbReference type="SAM" id="Phobius"/>
    </source>
</evidence>
<keyword evidence="3" id="KW-1185">Reference proteome</keyword>
<keyword evidence="1" id="KW-1133">Transmembrane helix</keyword>
<organism evidence="2 3">
    <name type="scientific">Seminavis robusta</name>
    <dbReference type="NCBI Taxonomy" id="568900"/>
    <lineage>
        <taxon>Eukaryota</taxon>
        <taxon>Sar</taxon>
        <taxon>Stramenopiles</taxon>
        <taxon>Ochrophyta</taxon>
        <taxon>Bacillariophyta</taxon>
        <taxon>Bacillariophyceae</taxon>
        <taxon>Bacillariophycidae</taxon>
        <taxon>Naviculales</taxon>
        <taxon>Naviculaceae</taxon>
        <taxon>Seminavis</taxon>
    </lineage>
</organism>
<comment type="caution">
    <text evidence="2">The sequence shown here is derived from an EMBL/GenBank/DDBJ whole genome shotgun (WGS) entry which is preliminary data.</text>
</comment>
<keyword evidence="1" id="KW-0472">Membrane</keyword>
<evidence type="ECO:0000313" key="3">
    <source>
        <dbReference type="Proteomes" id="UP001153069"/>
    </source>
</evidence>
<dbReference type="AlphaFoldDB" id="A0A9N8H525"/>
<name>A0A9N8H525_9STRA</name>
<reference evidence="2" key="1">
    <citation type="submission" date="2020-06" db="EMBL/GenBank/DDBJ databases">
        <authorList>
            <consortium name="Plant Systems Biology data submission"/>
        </authorList>
    </citation>
    <scope>NUCLEOTIDE SEQUENCE</scope>
    <source>
        <strain evidence="2">D6</strain>
    </source>
</reference>
<evidence type="ECO:0000313" key="2">
    <source>
        <dbReference type="EMBL" id="CAB9500112.1"/>
    </source>
</evidence>
<dbReference type="EMBL" id="CAICTM010000075">
    <property type="protein sequence ID" value="CAB9500112.1"/>
    <property type="molecule type" value="Genomic_DNA"/>
</dbReference>